<evidence type="ECO:0000313" key="6">
    <source>
        <dbReference type="Proteomes" id="UP000179934"/>
    </source>
</evidence>
<evidence type="ECO:0000256" key="2">
    <source>
        <dbReference type="ARBA" id="ARBA00022729"/>
    </source>
</evidence>
<dbReference type="SMART" id="SM00062">
    <property type="entry name" value="PBPb"/>
    <property type="match status" value="1"/>
</dbReference>
<dbReference type="PANTHER" id="PTHR35936:SF25">
    <property type="entry name" value="ABC TRANSPORTER SUBSTRATE-BINDING PROTEIN"/>
    <property type="match status" value="1"/>
</dbReference>
<dbReference type="AlphaFoldDB" id="A0A1S2D535"/>
<dbReference type="Proteomes" id="UP000179934">
    <property type="component" value="Unassembled WGS sequence"/>
</dbReference>
<gene>
    <name evidence="5" type="ORF">BJD16_08550</name>
</gene>
<comment type="similarity">
    <text evidence="1">Belongs to the bacterial solute-binding protein 3 family.</text>
</comment>
<protein>
    <recommendedName>
        <fullName evidence="4">Solute-binding protein family 3/N-terminal domain-containing protein</fullName>
    </recommendedName>
</protein>
<feature type="chain" id="PRO_5010167738" description="Solute-binding protein family 3/N-terminal domain-containing protein" evidence="3">
    <location>
        <begin position="19"/>
        <end position="263"/>
    </location>
</feature>
<keyword evidence="2 3" id="KW-0732">Signal</keyword>
<dbReference type="Gene3D" id="3.40.190.10">
    <property type="entry name" value="Periplasmic binding protein-like II"/>
    <property type="match status" value="2"/>
</dbReference>
<dbReference type="EMBL" id="MKFU01000003">
    <property type="protein sequence ID" value="OHY95509.1"/>
    <property type="molecule type" value="Genomic_DNA"/>
</dbReference>
<comment type="caution">
    <text evidence="5">The sequence shown here is derived from an EMBL/GenBank/DDBJ whole genome shotgun (WGS) entry which is preliminary data.</text>
</comment>
<dbReference type="Pfam" id="PF00497">
    <property type="entry name" value="SBP_bac_3"/>
    <property type="match status" value="1"/>
</dbReference>
<feature type="domain" description="Solute-binding protein family 3/N-terminal" evidence="4">
    <location>
        <begin position="20"/>
        <end position="251"/>
    </location>
</feature>
<evidence type="ECO:0000313" key="5">
    <source>
        <dbReference type="EMBL" id="OHY95509.1"/>
    </source>
</evidence>
<feature type="signal peptide" evidence="3">
    <location>
        <begin position="1"/>
        <end position="18"/>
    </location>
</feature>
<evidence type="ECO:0000256" key="1">
    <source>
        <dbReference type="ARBA" id="ARBA00010333"/>
    </source>
</evidence>
<dbReference type="OrthoDB" id="5592769at2"/>
<dbReference type="InterPro" id="IPR001638">
    <property type="entry name" value="Solute-binding_3/MltF_N"/>
</dbReference>
<sequence>MHKVIALLVLVFSLAPSAKPLRFVVQHFPPYTFSDNNNQLTGAYVEMVEAACKEWPDGCDIIQLPNLRARKMLQKGLVDGMFPLAKNQERAQELWFSRPLSRAAWGFFSHADNPQTNLTFNALSGARVGVTKNSFSEYLLLKLDEQLQLNGSKPLRIDGNVTDSMRSLEKLLRSSRYQFYFSNIDVALHYMEQSGNHQLKLLKISHVGNYYIAFNKQMVNQEQLMAFNKILERLEKEGVLLTCRVRWGISSPIKDDHMSPLFH</sequence>
<dbReference type="RefSeq" id="WP_042018098.1">
    <property type="nucleotide sequence ID" value="NZ_CDBW01000003.1"/>
</dbReference>
<dbReference type="PANTHER" id="PTHR35936">
    <property type="entry name" value="MEMBRANE-BOUND LYTIC MUREIN TRANSGLYCOSYLASE F"/>
    <property type="match status" value="1"/>
</dbReference>
<proteinExistence type="inferred from homology"/>
<reference evidence="5 6" key="1">
    <citation type="submission" date="2016-09" db="EMBL/GenBank/DDBJ databases">
        <title>Draft Genome Sequence of Aeromonas sobria Strain 08005, Isolated from Sick Rana catesbeiana.</title>
        <authorList>
            <person name="Yang Q."/>
        </authorList>
    </citation>
    <scope>NUCLEOTIDE SEQUENCE [LARGE SCALE GENOMIC DNA]</scope>
    <source>
        <strain evidence="5 6">08005</strain>
    </source>
</reference>
<dbReference type="STRING" id="646.BJD16_08550"/>
<evidence type="ECO:0000256" key="3">
    <source>
        <dbReference type="SAM" id="SignalP"/>
    </source>
</evidence>
<dbReference type="GeneID" id="58920587"/>
<dbReference type="SUPFAM" id="SSF53850">
    <property type="entry name" value="Periplasmic binding protein-like II"/>
    <property type="match status" value="1"/>
</dbReference>
<organism evidence="5 6">
    <name type="scientific">Aeromonas sobria</name>
    <dbReference type="NCBI Taxonomy" id="646"/>
    <lineage>
        <taxon>Bacteria</taxon>
        <taxon>Pseudomonadati</taxon>
        <taxon>Pseudomonadota</taxon>
        <taxon>Gammaproteobacteria</taxon>
        <taxon>Aeromonadales</taxon>
        <taxon>Aeromonadaceae</taxon>
        <taxon>Aeromonas</taxon>
    </lineage>
</organism>
<name>A0A1S2D535_AERSO</name>
<accession>A0A1S2D535</accession>
<evidence type="ECO:0000259" key="4">
    <source>
        <dbReference type="SMART" id="SM00062"/>
    </source>
</evidence>